<proteinExistence type="predicted"/>
<evidence type="ECO:0000313" key="3">
    <source>
        <dbReference type="Proteomes" id="UP001220610"/>
    </source>
</evidence>
<feature type="transmembrane region" description="Helical" evidence="1">
    <location>
        <begin position="5"/>
        <end position="24"/>
    </location>
</feature>
<evidence type="ECO:0000313" key="2">
    <source>
        <dbReference type="EMBL" id="WEK37365.1"/>
    </source>
</evidence>
<keyword evidence="1" id="KW-0812">Transmembrane</keyword>
<organism evidence="2 3">
    <name type="scientific">Candidatus Pseudobacter hemicellulosilyticus</name>
    <dbReference type="NCBI Taxonomy" id="3121375"/>
    <lineage>
        <taxon>Bacteria</taxon>
        <taxon>Pseudomonadati</taxon>
        <taxon>Bacteroidota</taxon>
        <taxon>Chitinophagia</taxon>
        <taxon>Chitinophagales</taxon>
        <taxon>Chitinophagaceae</taxon>
        <taxon>Pseudobacter</taxon>
    </lineage>
</organism>
<accession>A0AAJ5WZM8</accession>
<evidence type="ECO:0000256" key="1">
    <source>
        <dbReference type="SAM" id="Phobius"/>
    </source>
</evidence>
<dbReference type="AlphaFoldDB" id="A0AAJ5WZM8"/>
<name>A0AAJ5WZM8_9BACT</name>
<dbReference type="SUPFAM" id="SSF52266">
    <property type="entry name" value="SGNH hydrolase"/>
    <property type="match status" value="1"/>
</dbReference>
<sequence length="321" mass="36944">MKPRYVVTGVVLVAIIAFGLHYWFESRFLNDQLYKTQWILNKKNTQQDYVVMGASHAYVGFDIGVADSLSASRGINLSLDGSLIGTQCVLADLYFNRNQNKAKYVLFCIDNPSAINTEVLSDIGDGRMMPYLSYPEVFSFYKPYGVKWYFDRYVPFWKYAEYNYYWGPHVFLNTWFNYMKPDYDTISGSRYDYGHAYDNSDTLLVDVSFDLDKANSEYRYFKHAIKACRDNGVQPILFTLPLGRADTSATARKNVETFTAWAKQQGMEYIYLGDYLNYQFDYYGTKGHLNKKGAELTTAKLMQEILRKGLMTPASSVAANP</sequence>
<reference evidence="2" key="1">
    <citation type="submission" date="2023-03" db="EMBL/GenBank/DDBJ databases">
        <title>Andean soil-derived lignocellulolytic bacterial consortium as a source of novel taxa and putative plastic-active enzymes.</title>
        <authorList>
            <person name="Diaz-Garcia L."/>
            <person name="Chuvochina M."/>
            <person name="Feuerriegel G."/>
            <person name="Bunk B."/>
            <person name="Sproer C."/>
            <person name="Streit W.R."/>
            <person name="Rodriguez L.M."/>
            <person name="Overmann J."/>
            <person name="Jimenez D.J."/>
        </authorList>
    </citation>
    <scope>NUCLEOTIDE SEQUENCE</scope>
    <source>
        <strain evidence="2">MAG 7</strain>
    </source>
</reference>
<protein>
    <submittedName>
        <fullName evidence="2">Uncharacterized protein</fullName>
    </submittedName>
</protein>
<gene>
    <name evidence="2" type="ORF">P0Y53_07620</name>
</gene>
<keyword evidence="1" id="KW-1133">Transmembrane helix</keyword>
<dbReference type="EMBL" id="CP119311">
    <property type="protein sequence ID" value="WEK37365.1"/>
    <property type="molecule type" value="Genomic_DNA"/>
</dbReference>
<keyword evidence="1" id="KW-0472">Membrane</keyword>
<dbReference type="Proteomes" id="UP001220610">
    <property type="component" value="Chromosome"/>
</dbReference>